<protein>
    <submittedName>
        <fullName evidence="1">Uncharacterized protein</fullName>
    </submittedName>
</protein>
<reference evidence="1 2" key="1">
    <citation type="submission" date="2017-10" db="EMBL/GenBank/DDBJ databases">
        <title>Development of genomic resources for the powdery mildew, Erysiphe pulchra.</title>
        <authorList>
            <person name="Wadl P.A."/>
            <person name="Mack B.M."/>
            <person name="Moore G."/>
            <person name="Beltz S.B."/>
        </authorList>
    </citation>
    <scope>NUCLEOTIDE SEQUENCE [LARGE SCALE GENOMIC DNA]</scope>
    <source>
        <strain evidence="1">Cflorida</strain>
    </source>
</reference>
<sequence>MDAIKGLLDLTNPYPKKLEEEHPVVGINFMAPFADGAYKAMRGERVYTNLSDILSCNSKVSKLSWAEKAGVAEDEQNILLKKQTIRASPP</sequence>
<dbReference type="OrthoDB" id="10528663at2759"/>
<dbReference type="AlphaFoldDB" id="A0A2S4PUM5"/>
<evidence type="ECO:0000313" key="2">
    <source>
        <dbReference type="Proteomes" id="UP000237438"/>
    </source>
</evidence>
<organism evidence="1 2">
    <name type="scientific">Erysiphe pulchra</name>
    <dbReference type="NCBI Taxonomy" id="225359"/>
    <lineage>
        <taxon>Eukaryota</taxon>
        <taxon>Fungi</taxon>
        <taxon>Dikarya</taxon>
        <taxon>Ascomycota</taxon>
        <taxon>Pezizomycotina</taxon>
        <taxon>Leotiomycetes</taxon>
        <taxon>Erysiphales</taxon>
        <taxon>Erysiphaceae</taxon>
        <taxon>Erysiphe</taxon>
    </lineage>
</organism>
<dbReference type="EMBL" id="PEDP01000516">
    <property type="protein sequence ID" value="POS85733.1"/>
    <property type="molecule type" value="Genomic_DNA"/>
</dbReference>
<keyword evidence="2" id="KW-1185">Reference proteome</keyword>
<accession>A0A2S4PUM5</accession>
<name>A0A2S4PUM5_9PEZI</name>
<gene>
    <name evidence="1" type="ORF">EPUL_003161</name>
</gene>
<evidence type="ECO:0000313" key="1">
    <source>
        <dbReference type="EMBL" id="POS85733.1"/>
    </source>
</evidence>
<proteinExistence type="predicted"/>
<feature type="non-terminal residue" evidence="1">
    <location>
        <position position="90"/>
    </location>
</feature>
<dbReference type="Proteomes" id="UP000237438">
    <property type="component" value="Unassembled WGS sequence"/>
</dbReference>
<comment type="caution">
    <text evidence="1">The sequence shown here is derived from an EMBL/GenBank/DDBJ whole genome shotgun (WGS) entry which is preliminary data.</text>
</comment>